<keyword evidence="3" id="KW-0812">Transmembrane</keyword>
<feature type="domain" description="Peptidase M41 FtsH extracellular" evidence="4">
    <location>
        <begin position="9"/>
        <end position="49"/>
    </location>
</feature>
<dbReference type="GO" id="GO:0004176">
    <property type="term" value="F:ATP-dependent peptidase activity"/>
    <property type="evidence" value="ECO:0007669"/>
    <property type="project" value="InterPro"/>
</dbReference>
<comment type="caution">
    <text evidence="5">The sequence shown here is derived from an EMBL/GenBank/DDBJ whole genome shotgun (WGS) entry which is preliminary data.</text>
</comment>
<dbReference type="EMBL" id="WEID01000107">
    <property type="protein sequence ID" value="KAB8126454.1"/>
    <property type="molecule type" value="Genomic_DNA"/>
</dbReference>
<gene>
    <name evidence="5" type="ORF">F9U64_19975</name>
</gene>
<sequence length="51" mass="5926">MNRIIRNVILYFLIFLVVIGIISVFTGQNNQAKELNTNQFMQALQNNEIVE</sequence>
<evidence type="ECO:0000256" key="2">
    <source>
        <dbReference type="ARBA" id="ARBA00022801"/>
    </source>
</evidence>
<dbReference type="RefSeq" id="WP_228275812.1">
    <property type="nucleotide sequence ID" value="NZ_ML762449.1"/>
</dbReference>
<dbReference type="GO" id="GO:0008270">
    <property type="term" value="F:zinc ion binding"/>
    <property type="evidence" value="ECO:0007669"/>
    <property type="project" value="InterPro"/>
</dbReference>
<dbReference type="Proteomes" id="UP000480246">
    <property type="component" value="Unassembled WGS sequence"/>
</dbReference>
<feature type="non-terminal residue" evidence="5">
    <location>
        <position position="51"/>
    </location>
</feature>
<keyword evidence="3" id="KW-1133">Transmembrane helix</keyword>
<evidence type="ECO:0000256" key="3">
    <source>
        <dbReference type="SAM" id="Phobius"/>
    </source>
</evidence>
<reference evidence="5 6" key="1">
    <citation type="submission" date="2019-10" db="EMBL/GenBank/DDBJ databases">
        <title>Gracilibacillus sp. nov. isolated from rice seeds.</title>
        <authorList>
            <person name="He S."/>
        </authorList>
    </citation>
    <scope>NUCLEOTIDE SEQUENCE [LARGE SCALE GENOMIC DNA]</scope>
    <source>
        <strain evidence="5 6">TD8</strain>
    </source>
</reference>
<dbReference type="GO" id="GO:0016020">
    <property type="term" value="C:membrane"/>
    <property type="evidence" value="ECO:0007669"/>
    <property type="project" value="InterPro"/>
</dbReference>
<evidence type="ECO:0000313" key="5">
    <source>
        <dbReference type="EMBL" id="KAB8126454.1"/>
    </source>
</evidence>
<keyword evidence="1" id="KW-0645">Protease</keyword>
<feature type="transmembrane region" description="Helical" evidence="3">
    <location>
        <begin position="7"/>
        <end position="26"/>
    </location>
</feature>
<evidence type="ECO:0000259" key="4">
    <source>
        <dbReference type="Pfam" id="PF06480"/>
    </source>
</evidence>
<proteinExistence type="predicted"/>
<dbReference type="GO" id="GO:0004222">
    <property type="term" value="F:metalloendopeptidase activity"/>
    <property type="evidence" value="ECO:0007669"/>
    <property type="project" value="InterPro"/>
</dbReference>
<dbReference type="AlphaFoldDB" id="A0A7C8KMQ2"/>
<keyword evidence="3" id="KW-0472">Membrane</keyword>
<organism evidence="5 6">
    <name type="scientific">Gracilibacillus oryzae</name>
    <dbReference type="NCBI Taxonomy" id="1672701"/>
    <lineage>
        <taxon>Bacteria</taxon>
        <taxon>Bacillati</taxon>
        <taxon>Bacillota</taxon>
        <taxon>Bacilli</taxon>
        <taxon>Bacillales</taxon>
        <taxon>Bacillaceae</taxon>
        <taxon>Gracilibacillus</taxon>
    </lineage>
</organism>
<accession>A0A7C8KMQ2</accession>
<keyword evidence="6" id="KW-1185">Reference proteome</keyword>
<dbReference type="GO" id="GO:0006508">
    <property type="term" value="P:proteolysis"/>
    <property type="evidence" value="ECO:0007669"/>
    <property type="project" value="UniProtKB-KW"/>
</dbReference>
<dbReference type="InterPro" id="IPR011546">
    <property type="entry name" value="Pept_M41_FtsH_extracell"/>
</dbReference>
<evidence type="ECO:0000313" key="6">
    <source>
        <dbReference type="Proteomes" id="UP000480246"/>
    </source>
</evidence>
<evidence type="ECO:0000256" key="1">
    <source>
        <dbReference type="ARBA" id="ARBA00022670"/>
    </source>
</evidence>
<name>A0A7C8KMQ2_9BACI</name>
<protein>
    <recommendedName>
        <fullName evidence="4">Peptidase M41 FtsH extracellular domain-containing protein</fullName>
    </recommendedName>
</protein>
<keyword evidence="2" id="KW-0378">Hydrolase</keyword>
<dbReference type="GO" id="GO:0005524">
    <property type="term" value="F:ATP binding"/>
    <property type="evidence" value="ECO:0007669"/>
    <property type="project" value="InterPro"/>
</dbReference>
<dbReference type="Pfam" id="PF06480">
    <property type="entry name" value="FtsH_ext"/>
    <property type="match status" value="1"/>
</dbReference>